<keyword evidence="7" id="KW-0547">Nucleotide-binding</keyword>
<dbReference type="InterPro" id="IPR004358">
    <property type="entry name" value="Sig_transdc_His_kin-like_C"/>
</dbReference>
<feature type="domain" description="HPt" evidence="15">
    <location>
        <begin position="1"/>
        <end position="103"/>
    </location>
</feature>
<dbReference type="Gene3D" id="1.10.287.560">
    <property type="entry name" value="Histidine kinase CheA-like, homodimeric domain"/>
    <property type="match status" value="1"/>
</dbReference>
<protein>
    <recommendedName>
        <fullName evidence="3">Chemotaxis protein CheA</fullName>
        <ecNumber evidence="2">2.7.13.3</ecNumber>
    </recommendedName>
</protein>
<dbReference type="PROSITE" id="PS50109">
    <property type="entry name" value="HIS_KIN"/>
    <property type="match status" value="1"/>
</dbReference>
<evidence type="ECO:0000313" key="17">
    <source>
        <dbReference type="Proteomes" id="UP001597079"/>
    </source>
</evidence>
<dbReference type="Pfam" id="PF02895">
    <property type="entry name" value="H-kinase_dim"/>
    <property type="match status" value="1"/>
</dbReference>
<dbReference type="SUPFAM" id="SSF55874">
    <property type="entry name" value="ATPase domain of HSP90 chaperone/DNA topoisomerase II/histidine kinase"/>
    <property type="match status" value="1"/>
</dbReference>
<keyword evidence="8" id="KW-0418">Kinase</keyword>
<keyword evidence="5 11" id="KW-0597">Phosphoprotein</keyword>
<keyword evidence="10" id="KW-0902">Two-component regulatory system</keyword>
<evidence type="ECO:0000313" key="16">
    <source>
        <dbReference type="EMBL" id="MFD1674683.1"/>
    </source>
</evidence>
<evidence type="ECO:0000256" key="7">
    <source>
        <dbReference type="ARBA" id="ARBA00022741"/>
    </source>
</evidence>
<evidence type="ECO:0000259" key="14">
    <source>
        <dbReference type="PROSITE" id="PS50851"/>
    </source>
</evidence>
<dbReference type="PROSITE" id="PS50851">
    <property type="entry name" value="CHEW"/>
    <property type="match status" value="1"/>
</dbReference>
<keyword evidence="17" id="KW-1185">Reference proteome</keyword>
<dbReference type="PANTHER" id="PTHR43395:SF1">
    <property type="entry name" value="CHEMOTAXIS PROTEIN CHEA"/>
    <property type="match status" value="1"/>
</dbReference>
<dbReference type="InterPro" id="IPR005467">
    <property type="entry name" value="His_kinase_dom"/>
</dbReference>
<dbReference type="SMART" id="SM00387">
    <property type="entry name" value="HATPase_c"/>
    <property type="match status" value="1"/>
</dbReference>
<dbReference type="Proteomes" id="UP001597079">
    <property type="component" value="Unassembled WGS sequence"/>
</dbReference>
<organism evidence="16 17">
    <name type="scientific">Alicyclobacillus fodiniaquatilis</name>
    <dbReference type="NCBI Taxonomy" id="1661150"/>
    <lineage>
        <taxon>Bacteria</taxon>
        <taxon>Bacillati</taxon>
        <taxon>Bacillota</taxon>
        <taxon>Bacilli</taxon>
        <taxon>Bacillales</taxon>
        <taxon>Alicyclobacillaceae</taxon>
        <taxon>Alicyclobacillus</taxon>
    </lineage>
</organism>
<dbReference type="InterPro" id="IPR010808">
    <property type="entry name" value="CheA_P2-bd"/>
</dbReference>
<keyword evidence="4" id="KW-0145">Chemotaxis</keyword>
<accession>A0ABW4JFB4</accession>
<dbReference type="Pfam" id="PF01627">
    <property type="entry name" value="Hpt"/>
    <property type="match status" value="1"/>
</dbReference>
<dbReference type="SUPFAM" id="SSF50341">
    <property type="entry name" value="CheW-like"/>
    <property type="match status" value="1"/>
</dbReference>
<feature type="compositionally biased region" description="Low complexity" evidence="12">
    <location>
        <begin position="264"/>
        <end position="274"/>
    </location>
</feature>
<dbReference type="Gene3D" id="1.20.120.160">
    <property type="entry name" value="HPT domain"/>
    <property type="match status" value="1"/>
</dbReference>
<dbReference type="SMART" id="SM00073">
    <property type="entry name" value="HPT"/>
    <property type="match status" value="1"/>
</dbReference>
<dbReference type="InterPro" id="IPR036641">
    <property type="entry name" value="HPT_dom_sf"/>
</dbReference>
<dbReference type="SUPFAM" id="SSF47384">
    <property type="entry name" value="Homodimeric domain of signal transducing histidine kinase"/>
    <property type="match status" value="1"/>
</dbReference>
<feature type="domain" description="Histidine kinase" evidence="13">
    <location>
        <begin position="278"/>
        <end position="528"/>
    </location>
</feature>
<dbReference type="EC" id="2.7.13.3" evidence="2"/>
<dbReference type="PANTHER" id="PTHR43395">
    <property type="entry name" value="SENSOR HISTIDINE KINASE CHEA"/>
    <property type="match status" value="1"/>
</dbReference>
<evidence type="ECO:0000256" key="6">
    <source>
        <dbReference type="ARBA" id="ARBA00022679"/>
    </source>
</evidence>
<dbReference type="Pfam" id="PF07194">
    <property type="entry name" value="P2"/>
    <property type="match status" value="1"/>
</dbReference>
<evidence type="ECO:0000259" key="15">
    <source>
        <dbReference type="PROSITE" id="PS50894"/>
    </source>
</evidence>
<dbReference type="RefSeq" id="WP_377942539.1">
    <property type="nucleotide sequence ID" value="NZ_JBHUCX010000020.1"/>
</dbReference>
<dbReference type="SMART" id="SM00260">
    <property type="entry name" value="CheW"/>
    <property type="match status" value="1"/>
</dbReference>
<gene>
    <name evidence="16" type="ORF">ACFSB2_08215</name>
</gene>
<feature type="modified residue" description="Phosphohistidine" evidence="11">
    <location>
        <position position="46"/>
    </location>
</feature>
<dbReference type="EMBL" id="JBHUCX010000020">
    <property type="protein sequence ID" value="MFD1674683.1"/>
    <property type="molecule type" value="Genomic_DNA"/>
</dbReference>
<evidence type="ECO:0000256" key="4">
    <source>
        <dbReference type="ARBA" id="ARBA00022500"/>
    </source>
</evidence>
<dbReference type="CDD" id="cd00088">
    <property type="entry name" value="HPT"/>
    <property type="match status" value="1"/>
</dbReference>
<dbReference type="InterPro" id="IPR002545">
    <property type="entry name" value="CheW-lke_dom"/>
</dbReference>
<name>A0ABW4JFB4_9BACL</name>
<comment type="catalytic activity">
    <reaction evidence="1">
        <text>ATP + protein L-histidine = ADP + protein N-phospho-L-histidine.</text>
        <dbReference type="EC" id="2.7.13.3"/>
    </reaction>
</comment>
<evidence type="ECO:0000256" key="5">
    <source>
        <dbReference type="ARBA" id="ARBA00022553"/>
    </source>
</evidence>
<comment type="caution">
    <text evidence="16">The sequence shown here is derived from an EMBL/GenBank/DDBJ whole genome shotgun (WGS) entry which is preliminary data.</text>
</comment>
<evidence type="ECO:0000256" key="11">
    <source>
        <dbReference type="PROSITE-ProRule" id="PRU00110"/>
    </source>
</evidence>
<dbReference type="InterPro" id="IPR037006">
    <property type="entry name" value="CheA-like_homodim_sf"/>
</dbReference>
<dbReference type="Gene3D" id="2.30.30.40">
    <property type="entry name" value="SH3 Domains"/>
    <property type="match status" value="1"/>
</dbReference>
<evidence type="ECO:0000256" key="9">
    <source>
        <dbReference type="ARBA" id="ARBA00022840"/>
    </source>
</evidence>
<evidence type="ECO:0000256" key="1">
    <source>
        <dbReference type="ARBA" id="ARBA00000085"/>
    </source>
</evidence>
<dbReference type="InterPro" id="IPR035891">
    <property type="entry name" value="CheY-binding_CheA"/>
</dbReference>
<dbReference type="PRINTS" id="PR00344">
    <property type="entry name" value="BCTRLSENSOR"/>
</dbReference>
<feature type="region of interest" description="Disordered" evidence="12">
    <location>
        <begin position="244"/>
        <end position="282"/>
    </location>
</feature>
<evidence type="ECO:0000259" key="13">
    <source>
        <dbReference type="PROSITE" id="PS50109"/>
    </source>
</evidence>
<dbReference type="Pfam" id="PF01584">
    <property type="entry name" value="CheW"/>
    <property type="match status" value="1"/>
</dbReference>
<dbReference type="InterPro" id="IPR036890">
    <property type="entry name" value="HATPase_C_sf"/>
</dbReference>
<dbReference type="InterPro" id="IPR036061">
    <property type="entry name" value="CheW-like_dom_sf"/>
</dbReference>
<dbReference type="InterPro" id="IPR008207">
    <property type="entry name" value="Sig_transdc_His_kin_Hpt_dom"/>
</dbReference>
<dbReference type="Gene3D" id="3.30.70.1110">
    <property type="entry name" value="Histidine kinase CheA-like, P2 response regulator-binding domain"/>
    <property type="match status" value="1"/>
</dbReference>
<evidence type="ECO:0000256" key="10">
    <source>
        <dbReference type="ARBA" id="ARBA00023012"/>
    </source>
</evidence>
<evidence type="ECO:0000256" key="2">
    <source>
        <dbReference type="ARBA" id="ARBA00012438"/>
    </source>
</evidence>
<dbReference type="PROSITE" id="PS50894">
    <property type="entry name" value="HPT"/>
    <property type="match status" value="1"/>
</dbReference>
<dbReference type="SMART" id="SM01231">
    <property type="entry name" value="H-kinase_dim"/>
    <property type="match status" value="1"/>
</dbReference>
<dbReference type="InterPro" id="IPR036097">
    <property type="entry name" value="HisK_dim/P_sf"/>
</dbReference>
<reference evidence="17" key="1">
    <citation type="journal article" date="2019" name="Int. J. Syst. Evol. Microbiol.">
        <title>The Global Catalogue of Microorganisms (GCM) 10K type strain sequencing project: providing services to taxonomists for standard genome sequencing and annotation.</title>
        <authorList>
            <consortium name="The Broad Institute Genomics Platform"/>
            <consortium name="The Broad Institute Genome Sequencing Center for Infectious Disease"/>
            <person name="Wu L."/>
            <person name="Ma J."/>
        </authorList>
    </citation>
    <scope>NUCLEOTIDE SEQUENCE [LARGE SCALE GENOMIC DNA]</scope>
    <source>
        <strain evidence="17">CGMCC 1.12286</strain>
    </source>
</reference>
<evidence type="ECO:0000256" key="3">
    <source>
        <dbReference type="ARBA" id="ARBA00021495"/>
    </source>
</evidence>
<feature type="compositionally biased region" description="Low complexity" evidence="12">
    <location>
        <begin position="245"/>
        <end position="254"/>
    </location>
</feature>
<dbReference type="InterPro" id="IPR051315">
    <property type="entry name" value="Bact_Chemotaxis_CheA"/>
</dbReference>
<dbReference type="CDD" id="cd00731">
    <property type="entry name" value="CheA_reg"/>
    <property type="match status" value="1"/>
</dbReference>
<feature type="domain" description="CheW-like" evidence="14">
    <location>
        <begin position="530"/>
        <end position="662"/>
    </location>
</feature>
<dbReference type="Pfam" id="PF02518">
    <property type="entry name" value="HATPase_c"/>
    <property type="match status" value="1"/>
</dbReference>
<dbReference type="InterPro" id="IPR003594">
    <property type="entry name" value="HATPase_dom"/>
</dbReference>
<evidence type="ECO:0000256" key="8">
    <source>
        <dbReference type="ARBA" id="ARBA00022777"/>
    </source>
</evidence>
<evidence type="ECO:0000256" key="12">
    <source>
        <dbReference type="SAM" id="MobiDB-lite"/>
    </source>
</evidence>
<sequence>MDTAQYLDAFISETEDNLTALNQLCLTLERQGAEDETLAAMFRAAHTLKGMSATMGFAQMAELTHHMEDALSYIQQHREAFQDNVIDVLFQALDALANHLESIRANQTDADMDDAEITNALAEIAEAPRGKPARTTDERSLAPEVLQALKNIDATGEAVVGVLEVLLSPSCAMKGVRMVMVMRAIENLGDCIGATPDAQQLEEGDFDGPVLLAIVLQQGSFAELEETIANISEVEAVRAVPWPTQAQASQAPSDDASHEHKASSKASARVASGSQNEQREQTLRVPVSRIDEFMNVLSELVIAKTRLELAAHQAEDPMLLQVSEQIARLSDALQTGVMQMRMMPVEALFQRFPRMMRDLQKTLDREFDFEMTGLRTEMDRTVMDEMGEALVHLLRNAADHGLESPAARAQAGKARRGTIRLSAYASGSHVYLEVSDDGRGVDREKVLKKAMDKGLVSPDMASAMTDAQIYDLLFASGFSTAVEVSDISGRGVGLDAVRGKVESLGGRIRIESQSGQGSSFLIALPLTLTILQAMLVQVNADVFALPTSSIEEVTRLSGADVDFVHEQPVISYRNHIVPVIDLGQYFFGTRCQQGEEFNVVICREGKRYLALVVDDVIDELEIVNKPLGKYLASVKLFSGATILGDGHVALIVNVHHFFQYRA</sequence>
<dbReference type="SUPFAM" id="SSF47226">
    <property type="entry name" value="Histidine-containing phosphotransfer domain, HPT domain"/>
    <property type="match status" value="1"/>
</dbReference>
<keyword evidence="9" id="KW-0067">ATP-binding</keyword>
<proteinExistence type="predicted"/>
<dbReference type="CDD" id="cd16916">
    <property type="entry name" value="HATPase_CheA-like"/>
    <property type="match status" value="1"/>
</dbReference>
<dbReference type="SUPFAM" id="SSF55052">
    <property type="entry name" value="CheY-binding domain of CheA"/>
    <property type="match status" value="1"/>
</dbReference>
<dbReference type="InterPro" id="IPR037052">
    <property type="entry name" value="CheA-like_P2_sf"/>
</dbReference>
<dbReference type="InterPro" id="IPR004105">
    <property type="entry name" value="CheA-like_dim"/>
</dbReference>
<dbReference type="Gene3D" id="3.30.565.10">
    <property type="entry name" value="Histidine kinase-like ATPase, C-terminal domain"/>
    <property type="match status" value="1"/>
</dbReference>
<keyword evidence="6" id="KW-0808">Transferase</keyword>